<evidence type="ECO:0000256" key="6">
    <source>
        <dbReference type="ARBA" id="ARBA00023015"/>
    </source>
</evidence>
<evidence type="ECO:0000259" key="12">
    <source>
        <dbReference type="Pfam" id="PF20645"/>
    </source>
</evidence>
<dbReference type="EnsemblPlants" id="Pp3c9_8400V3.1">
    <property type="protein sequence ID" value="Pp3c9_8400V3.1"/>
    <property type="gene ID" value="Pp3c9_8400"/>
</dbReference>
<dbReference type="PaxDb" id="3218-PP1S24_204V6.1"/>
<dbReference type="InterPro" id="IPR048540">
    <property type="entry name" value="Rrn7_cyclin_N"/>
</dbReference>
<keyword evidence="15" id="KW-1185">Reference proteome</keyword>
<dbReference type="STRING" id="3218.A0A2K1K2H6"/>
<dbReference type="Proteomes" id="UP000006727">
    <property type="component" value="Chromosome 9"/>
</dbReference>
<reference evidence="13 15" key="1">
    <citation type="journal article" date="2008" name="Science">
        <title>The Physcomitrella genome reveals evolutionary insights into the conquest of land by plants.</title>
        <authorList>
            <person name="Rensing S."/>
            <person name="Lang D."/>
            <person name="Zimmer A."/>
            <person name="Terry A."/>
            <person name="Salamov A."/>
            <person name="Shapiro H."/>
            <person name="Nishiyama T."/>
            <person name="Perroud P.-F."/>
            <person name="Lindquist E."/>
            <person name="Kamisugi Y."/>
            <person name="Tanahashi T."/>
            <person name="Sakakibara K."/>
            <person name="Fujita T."/>
            <person name="Oishi K."/>
            <person name="Shin-I T."/>
            <person name="Kuroki Y."/>
            <person name="Toyoda A."/>
            <person name="Suzuki Y."/>
            <person name="Hashimoto A."/>
            <person name="Yamaguchi K."/>
            <person name="Sugano A."/>
            <person name="Kohara Y."/>
            <person name="Fujiyama A."/>
            <person name="Anterola A."/>
            <person name="Aoki S."/>
            <person name="Ashton N."/>
            <person name="Barbazuk W.B."/>
            <person name="Barker E."/>
            <person name="Bennetzen J."/>
            <person name="Bezanilla M."/>
            <person name="Blankenship R."/>
            <person name="Cho S.H."/>
            <person name="Dutcher S."/>
            <person name="Estelle M."/>
            <person name="Fawcett J.A."/>
            <person name="Gundlach H."/>
            <person name="Hanada K."/>
            <person name="Heyl A."/>
            <person name="Hicks K.A."/>
            <person name="Hugh J."/>
            <person name="Lohr M."/>
            <person name="Mayer K."/>
            <person name="Melkozernov A."/>
            <person name="Murata T."/>
            <person name="Nelson D."/>
            <person name="Pils B."/>
            <person name="Prigge M."/>
            <person name="Reiss B."/>
            <person name="Renner T."/>
            <person name="Rombauts S."/>
            <person name="Rushton P."/>
            <person name="Sanderfoot A."/>
            <person name="Schween G."/>
            <person name="Shiu S.-H."/>
            <person name="Stueber K."/>
            <person name="Theodoulou F.L."/>
            <person name="Tu H."/>
            <person name="Van de Peer Y."/>
            <person name="Verrier P.J."/>
            <person name="Waters E."/>
            <person name="Wood A."/>
            <person name="Yang L."/>
            <person name="Cove D."/>
            <person name="Cuming A."/>
            <person name="Hasebe M."/>
            <person name="Lucas S."/>
            <person name="Mishler D.B."/>
            <person name="Reski R."/>
            <person name="Grigoriev I."/>
            <person name="Quatrano R.S."/>
            <person name="Boore J.L."/>
        </authorList>
    </citation>
    <scope>NUCLEOTIDE SEQUENCE [LARGE SCALE GENOMIC DNA]</scope>
    <source>
        <strain evidence="14 15">cv. Gransden 2004</strain>
    </source>
</reference>
<dbReference type="GO" id="GO:0070860">
    <property type="term" value="C:RNA polymerase I core factor complex"/>
    <property type="evidence" value="ECO:0000318"/>
    <property type="project" value="GO_Central"/>
</dbReference>
<evidence type="ECO:0000256" key="7">
    <source>
        <dbReference type="ARBA" id="ARBA00023125"/>
    </source>
</evidence>
<evidence type="ECO:0000256" key="10">
    <source>
        <dbReference type="SAM" id="MobiDB-lite"/>
    </source>
</evidence>
<evidence type="ECO:0000256" key="5">
    <source>
        <dbReference type="ARBA" id="ARBA00022833"/>
    </source>
</evidence>
<dbReference type="PANTHER" id="PTHR31576">
    <property type="entry name" value="TATA BOX-BINDING PROTEIN-ASSOCIATED FACTOR RNA POLYMERASE I SUBUNIT B"/>
    <property type="match status" value="1"/>
</dbReference>
<keyword evidence="5" id="KW-0862">Zinc</keyword>
<evidence type="ECO:0000313" key="14">
    <source>
        <dbReference type="EnsemblPlants" id="Pp3c9_8400V3.1"/>
    </source>
</evidence>
<reference evidence="13 15" key="2">
    <citation type="journal article" date="2018" name="Plant J.">
        <title>The Physcomitrella patens chromosome-scale assembly reveals moss genome structure and evolution.</title>
        <authorList>
            <person name="Lang D."/>
            <person name="Ullrich K.K."/>
            <person name="Murat F."/>
            <person name="Fuchs J."/>
            <person name="Jenkins J."/>
            <person name="Haas F.B."/>
            <person name="Piednoel M."/>
            <person name="Gundlach H."/>
            <person name="Van Bel M."/>
            <person name="Meyberg R."/>
            <person name="Vives C."/>
            <person name="Morata J."/>
            <person name="Symeonidi A."/>
            <person name="Hiss M."/>
            <person name="Muchero W."/>
            <person name="Kamisugi Y."/>
            <person name="Saleh O."/>
            <person name="Blanc G."/>
            <person name="Decker E.L."/>
            <person name="van Gessel N."/>
            <person name="Grimwood J."/>
            <person name="Hayes R.D."/>
            <person name="Graham S.W."/>
            <person name="Gunter L.E."/>
            <person name="McDaniel S.F."/>
            <person name="Hoernstein S.N.W."/>
            <person name="Larsson A."/>
            <person name="Li F.W."/>
            <person name="Perroud P.F."/>
            <person name="Phillips J."/>
            <person name="Ranjan P."/>
            <person name="Rokshar D.S."/>
            <person name="Rothfels C.J."/>
            <person name="Schneider L."/>
            <person name="Shu S."/>
            <person name="Stevenson D.W."/>
            <person name="Thummler F."/>
            <person name="Tillich M."/>
            <person name="Villarreal Aguilar J.C."/>
            <person name="Widiez T."/>
            <person name="Wong G.K."/>
            <person name="Wymore A."/>
            <person name="Zhang Y."/>
            <person name="Zimmer A.D."/>
            <person name="Quatrano R.S."/>
            <person name="Mayer K.F.X."/>
            <person name="Goodstein D."/>
            <person name="Casacuberta J.M."/>
            <person name="Vandepoele K."/>
            <person name="Reski R."/>
            <person name="Cuming A.C."/>
            <person name="Tuskan G.A."/>
            <person name="Maumus F."/>
            <person name="Salse J."/>
            <person name="Schmutz J."/>
            <person name="Rensing S.A."/>
        </authorList>
    </citation>
    <scope>NUCLEOTIDE SEQUENCE [LARGE SCALE GENOMIC DNA]</scope>
    <source>
        <strain evidence="14 15">cv. Gransden 2004</strain>
    </source>
</reference>
<dbReference type="GO" id="GO:0042790">
    <property type="term" value="P:nucleolar large rRNA transcription by RNA polymerase I"/>
    <property type="evidence" value="ECO:0000318"/>
    <property type="project" value="GO_Central"/>
</dbReference>
<evidence type="ECO:0000256" key="2">
    <source>
        <dbReference type="ARBA" id="ARBA00006899"/>
    </source>
</evidence>
<comment type="subcellular location">
    <subcellularLocation>
        <location evidence="1">Nucleus</location>
        <location evidence="1">Nucleolus</location>
    </subcellularLocation>
</comment>
<dbReference type="Gramene" id="Pp3c9_8400V3.1">
    <property type="protein sequence ID" value="Pp3c9_8400V3.1"/>
    <property type="gene ID" value="Pp3c9_8400"/>
</dbReference>
<evidence type="ECO:0000256" key="1">
    <source>
        <dbReference type="ARBA" id="ARBA00004604"/>
    </source>
</evidence>
<keyword evidence="4" id="KW-0863">Zinc-finger</keyword>
<dbReference type="AlphaFoldDB" id="A0A2K1K2H6"/>
<protein>
    <recommendedName>
        <fullName evidence="16">RRN7-type domain-containing protein</fullName>
    </recommendedName>
</protein>
<dbReference type="Pfam" id="PF20645">
    <property type="entry name" value="Rrn7_cyclin_C"/>
    <property type="match status" value="1"/>
</dbReference>
<dbReference type="OrthoDB" id="10069252at2759"/>
<evidence type="ECO:0000313" key="15">
    <source>
        <dbReference type="Proteomes" id="UP000006727"/>
    </source>
</evidence>
<dbReference type="Gramene" id="Pp3c9_8400V3.2">
    <property type="protein sequence ID" value="Pp3c9_8400V3.2"/>
    <property type="gene ID" value="Pp3c9_8400"/>
</dbReference>
<keyword evidence="8" id="KW-0804">Transcription</keyword>
<dbReference type="InterPro" id="IPR033599">
    <property type="entry name" value="TAF1B/Rrn7"/>
</dbReference>
<keyword evidence="3" id="KW-0479">Metal-binding</keyword>
<evidence type="ECO:0000256" key="9">
    <source>
        <dbReference type="ARBA" id="ARBA00023242"/>
    </source>
</evidence>
<dbReference type="OMA" id="FGQRAVM"/>
<evidence type="ECO:0000256" key="8">
    <source>
        <dbReference type="ARBA" id="ARBA00023163"/>
    </source>
</evidence>
<feature type="region of interest" description="Disordered" evidence="10">
    <location>
        <begin position="520"/>
        <end position="539"/>
    </location>
</feature>
<feature type="domain" description="Rrn7/TAF1B N-terminal cyclin" evidence="11">
    <location>
        <begin position="148"/>
        <end position="310"/>
    </location>
</feature>
<sequence length="666" mass="75899">MSGLCSVCGAADLSVGGDGFSYCNVCGSQSQFYQDQAFDYDDTHVYNARNVRERGIARKESQLATQELQNTLATQASQLATEDDLAFFQSSQFQSQYQSQFGDDILPFAQSVKHSQIPGNPQSDIEDLGLTESEKLAARVRKVYVEGVQMLVQMQCEALVQSFGVTPLVCGILGPVWMKFVRSTCVYEKGWAEEALLVAEAQHEKSDKEDTEDENNALAGLELDKDEKPVISKEVKPRRKKRVVGEPWTTYGERTRFVWLRSLKARIPLRSSLAITYLVCHLAREPILPTDIINWAFEGTLPYLSAYTAIEKRSNWIPELQLFKASKIFKPLRMTNARVVEYLASLIGDRIGLELPPINFHAISRRFLKELDLPVEKLAPYVCRLYEWFPSSGLWLTSQVSKVPTRVYVMAALVVVFKILYNLDGRYRLSSKDFDAVSGDDESMDTLEVRKEEQWNAEEFVTKIKLLLHNDINQVDDQEQLTDYLRYCRETIFANDGMSNDEDLRDYFWGIYEQSAKQGSLRGTISKESQNTESDIGTNGLLLLDSEENSFYKQSKPGKKSKKTSSKLQTDPLLRGMEDLGFCIIDPPKHVPRENEYWTYVITRDDMRPVHEDYLFVLRACAKIIDVDPRVLHMAILNVEKGIIKVEKRTSKFHDKSFNEAGHGSE</sequence>
<dbReference type="PANTHER" id="PTHR31576:SF2">
    <property type="entry name" value="TATA BOX-BINDING PROTEIN-ASSOCIATED FACTOR RNA POLYMERASE I SUBUNIT B"/>
    <property type="match status" value="1"/>
</dbReference>
<organism evidence="13">
    <name type="scientific">Physcomitrium patens</name>
    <name type="common">Spreading-leaved earth moss</name>
    <name type="synonym">Physcomitrella patens</name>
    <dbReference type="NCBI Taxonomy" id="3218"/>
    <lineage>
        <taxon>Eukaryota</taxon>
        <taxon>Viridiplantae</taxon>
        <taxon>Streptophyta</taxon>
        <taxon>Embryophyta</taxon>
        <taxon>Bryophyta</taxon>
        <taxon>Bryophytina</taxon>
        <taxon>Bryopsida</taxon>
        <taxon>Funariidae</taxon>
        <taxon>Funariales</taxon>
        <taxon>Funariaceae</taxon>
        <taxon>Physcomitrium</taxon>
    </lineage>
</organism>
<dbReference type="GeneID" id="112286886"/>
<evidence type="ECO:0008006" key="16">
    <source>
        <dbReference type="Google" id="ProtNLM"/>
    </source>
</evidence>
<proteinExistence type="inferred from homology"/>
<gene>
    <name evidence="14" type="primary">LOC112286886</name>
    <name evidence="13" type="ORF">PHYPA_012450</name>
</gene>
<comment type="similarity">
    <text evidence="2">Belongs to the RRN7/TAF1B family.</text>
</comment>
<feature type="compositionally biased region" description="Polar residues" evidence="10">
    <location>
        <begin position="520"/>
        <end position="537"/>
    </location>
</feature>
<keyword evidence="6" id="KW-0805">Transcription regulation</keyword>
<accession>A0A2K1K2H6</accession>
<evidence type="ECO:0000256" key="3">
    <source>
        <dbReference type="ARBA" id="ARBA00022723"/>
    </source>
</evidence>
<feature type="domain" description="Rrn7/TAF1B C-terminal cyclin" evidence="12">
    <location>
        <begin position="339"/>
        <end position="437"/>
    </location>
</feature>
<name>A0A2K1K2H6_PHYPA</name>
<dbReference type="EMBL" id="ABEU02000009">
    <property type="protein sequence ID" value="PNR47977.1"/>
    <property type="molecule type" value="Genomic_DNA"/>
</dbReference>
<evidence type="ECO:0000256" key="4">
    <source>
        <dbReference type="ARBA" id="ARBA00022771"/>
    </source>
</evidence>
<evidence type="ECO:0000313" key="13">
    <source>
        <dbReference type="EMBL" id="PNR47977.1"/>
    </source>
</evidence>
<reference evidence="14" key="3">
    <citation type="submission" date="2020-12" db="UniProtKB">
        <authorList>
            <consortium name="EnsemblPlants"/>
        </authorList>
    </citation>
    <scope>IDENTIFICATION</scope>
</reference>
<evidence type="ECO:0000259" key="11">
    <source>
        <dbReference type="Pfam" id="PF20644"/>
    </source>
</evidence>
<dbReference type="GO" id="GO:0008270">
    <property type="term" value="F:zinc ion binding"/>
    <property type="evidence" value="ECO:0007669"/>
    <property type="project" value="UniProtKB-KW"/>
</dbReference>
<dbReference type="EnsemblPlants" id="Pp3c9_8400V3.2">
    <property type="protein sequence ID" value="Pp3c9_8400V3.2"/>
    <property type="gene ID" value="Pp3c9_8400"/>
</dbReference>
<keyword evidence="7" id="KW-0238">DNA-binding</keyword>
<dbReference type="Pfam" id="PF20644">
    <property type="entry name" value="Rrn7_cyclin_N"/>
    <property type="match status" value="1"/>
</dbReference>
<dbReference type="GO" id="GO:0001164">
    <property type="term" value="F:RNA polymerase I core promoter sequence-specific DNA binding"/>
    <property type="evidence" value="ECO:0000318"/>
    <property type="project" value="GO_Central"/>
</dbReference>
<dbReference type="RefSeq" id="XP_073392577.1">
    <property type="nucleotide sequence ID" value="XM_073536476.1"/>
</dbReference>
<keyword evidence="9" id="KW-0539">Nucleus</keyword>
<dbReference type="InterPro" id="IPR048538">
    <property type="entry name" value="Rrn7_cyclin_C"/>
</dbReference>